<reference evidence="2 3" key="1">
    <citation type="submission" date="2012-09" db="EMBL/GenBank/DDBJ databases">
        <title>Genome Sequence of alkane-degrading Bacterium Alcanivorax jadensis T9.</title>
        <authorList>
            <person name="Lai Q."/>
            <person name="Shao Z."/>
        </authorList>
    </citation>
    <scope>NUCLEOTIDE SEQUENCE [LARGE SCALE GENOMIC DNA]</scope>
    <source>
        <strain evidence="2 3">T9</strain>
    </source>
</reference>
<feature type="transmembrane region" description="Helical" evidence="1">
    <location>
        <begin position="36"/>
        <end position="56"/>
    </location>
</feature>
<evidence type="ECO:0000313" key="2">
    <source>
        <dbReference type="EMBL" id="KGD63131.1"/>
    </source>
</evidence>
<keyword evidence="3" id="KW-1185">Reference proteome</keyword>
<feature type="transmembrane region" description="Helical" evidence="1">
    <location>
        <begin position="6"/>
        <end position="29"/>
    </location>
</feature>
<dbReference type="EMBL" id="ARXU01000001">
    <property type="protein sequence ID" value="KGD63131.1"/>
    <property type="molecule type" value="Genomic_DNA"/>
</dbReference>
<accession>A0ABR4WHN3</accession>
<feature type="transmembrane region" description="Helical" evidence="1">
    <location>
        <begin position="130"/>
        <end position="152"/>
    </location>
</feature>
<evidence type="ECO:0000256" key="1">
    <source>
        <dbReference type="SAM" id="Phobius"/>
    </source>
</evidence>
<organism evidence="2 3">
    <name type="scientific">Alcanivorax jadensis T9</name>
    <dbReference type="NCBI Taxonomy" id="1177181"/>
    <lineage>
        <taxon>Bacteria</taxon>
        <taxon>Pseudomonadati</taxon>
        <taxon>Pseudomonadota</taxon>
        <taxon>Gammaproteobacteria</taxon>
        <taxon>Oceanospirillales</taxon>
        <taxon>Alcanivoracaceae</taxon>
        <taxon>Alcanivorax</taxon>
    </lineage>
</organism>
<keyword evidence="1" id="KW-1133">Transmembrane helix</keyword>
<name>A0ABR4WHN3_9GAMM</name>
<protein>
    <recommendedName>
        <fullName evidence="4">DUF4190 domain-containing protein</fullName>
    </recommendedName>
</protein>
<sequence length="208" mass="21869">MGPDILSLIPAIAPGTLVAITAFVLAGIFMQRARTAAMLVMIAGLLTLLQNGWIIFNQTVLLEWMFDDVISSDTYSLIATAAYNLFYLVISALLLFAAFAGRQSLNAPRSTAPQVEPRPEGNLPAHRGGLVLTFGLLGVLLFAPLGIVAWILGNKDLHAMGSGNMDPSGEGMTTAGKVLGIIATVLMVVGLLVAMAVISIIAANFRGF</sequence>
<feature type="transmembrane region" description="Helical" evidence="1">
    <location>
        <begin position="178"/>
        <end position="205"/>
    </location>
</feature>
<evidence type="ECO:0000313" key="3">
    <source>
        <dbReference type="Proteomes" id="UP000029443"/>
    </source>
</evidence>
<keyword evidence="1" id="KW-0812">Transmembrane</keyword>
<gene>
    <name evidence="2" type="ORF">T9A_00451</name>
</gene>
<comment type="caution">
    <text evidence="2">The sequence shown here is derived from an EMBL/GenBank/DDBJ whole genome shotgun (WGS) entry which is preliminary data.</text>
</comment>
<keyword evidence="1" id="KW-0472">Membrane</keyword>
<proteinExistence type="predicted"/>
<evidence type="ECO:0008006" key="4">
    <source>
        <dbReference type="Google" id="ProtNLM"/>
    </source>
</evidence>
<dbReference type="RefSeq" id="WP_035244704.1">
    <property type="nucleotide sequence ID" value="NZ_ARXU01000001.1"/>
</dbReference>
<feature type="transmembrane region" description="Helical" evidence="1">
    <location>
        <begin position="76"/>
        <end position="100"/>
    </location>
</feature>
<dbReference type="Proteomes" id="UP000029443">
    <property type="component" value="Unassembled WGS sequence"/>
</dbReference>